<reference evidence="1 2" key="1">
    <citation type="journal article" date="2015" name="Genome Announc.">
        <title>Draft Genome Sequence of the Thermophile Thermus filiformis ATCC 43280, Producer of Carotenoid-(Di)glucoside-Branched Fatty Acid (Di)esters and Source of Hyperthermostable Enzymes of Biotechnological Interest.</title>
        <authorList>
            <person name="Mandelli F."/>
            <person name="Oliveira Ramires B."/>
            <person name="Couger M.B."/>
            <person name="Paixao D.A."/>
            <person name="Camilo C.M."/>
            <person name="Polikarpov I."/>
            <person name="Prade R."/>
            <person name="Riano-Pachon D.M."/>
            <person name="Squina F.M."/>
        </authorList>
    </citation>
    <scope>NUCLEOTIDE SEQUENCE [LARGE SCALE GENOMIC DNA]</scope>
    <source>
        <strain evidence="1 2">ATCC 43280</strain>
    </source>
</reference>
<dbReference type="EMBL" id="JPSL02000032">
    <property type="protein sequence ID" value="KIX84809.1"/>
    <property type="molecule type" value="Genomic_DNA"/>
</dbReference>
<dbReference type="Proteomes" id="UP000030364">
    <property type="component" value="Unassembled WGS sequence"/>
</dbReference>
<name>A0A0D6XA50_THEFI</name>
<sequence>MNGKLKAALLVLAVGLAGCPGPNTVKKPYDLVTPDGKPYCGGYKYYYQDPALEIPVKVGLPRVLGDRVAHNNEGFPYMITTEIPAKSSYQQGVLPNGLVPVAVNFMYFADENGVEHYPPPAPFVAGPWNAPQSRYYEVYGHLWTRHGALLSLHDPATGRMVRASTYGWANNNFTFVVMAGPDGYVYLAGQTADSRPMGGEGYVPWDLDNYGVNTDLGFEPWLAKINPETMELVWESRIGLSKLGMPRSYDGYYYPQSLLFDPVTNSVLVGFADTLRKNGAILSVDAETGTPRWWTGTFPPASRMYWAEGGPASREVYVVSENQVCWGNGGAITCYMLPSGLHVEKLRLPSGGSGYVGHETLWYLKEFVTLYRPVRDSSGKAIGVEEIPYPEDGYVRVVSSAPAPEGGLNVAVQVGENYANDTEWDRAKELQAVREDAERGYYNNGVVMILGRIGPDGQLTYHTERVMPPEVSPFRPQVVGNRENTQYFYAAFLERAGRTSLLLGVGNLGAACYHDKAFAVRSYGYLDIGGRAFGLLYKEGWSPGERLATPDRTPYTEYWDSFYLGYHMGAPQAYVKTGEGRYLAWRGGFGAPSGRPDPTIPWGIGGVATTVIDLP</sequence>
<evidence type="ECO:0000313" key="1">
    <source>
        <dbReference type="EMBL" id="KIX84809.1"/>
    </source>
</evidence>
<protein>
    <recommendedName>
        <fullName evidence="3">Lipoprotein</fullName>
    </recommendedName>
</protein>
<dbReference type="Gene3D" id="2.130.10.10">
    <property type="entry name" value="YVTN repeat-like/Quinoprotein amine dehydrogenase"/>
    <property type="match status" value="1"/>
</dbReference>
<dbReference type="AlphaFoldDB" id="A0A0D6XA50"/>
<dbReference type="RefSeq" id="WP_038063150.1">
    <property type="nucleotide sequence ID" value="NZ_JPSL02000032.1"/>
</dbReference>
<comment type="caution">
    <text evidence="1">The sequence shown here is derived from an EMBL/GenBank/DDBJ whole genome shotgun (WGS) entry which is preliminary data.</text>
</comment>
<gene>
    <name evidence="1" type="ORF">THFILI_00530</name>
</gene>
<organism evidence="1 2">
    <name type="scientific">Thermus filiformis</name>
    <dbReference type="NCBI Taxonomy" id="276"/>
    <lineage>
        <taxon>Bacteria</taxon>
        <taxon>Thermotogati</taxon>
        <taxon>Deinococcota</taxon>
        <taxon>Deinococci</taxon>
        <taxon>Thermales</taxon>
        <taxon>Thermaceae</taxon>
        <taxon>Thermus</taxon>
    </lineage>
</organism>
<proteinExistence type="predicted"/>
<dbReference type="InterPro" id="IPR011047">
    <property type="entry name" value="Quinoprotein_ADH-like_sf"/>
</dbReference>
<dbReference type="OrthoDB" id="253958at2"/>
<evidence type="ECO:0008006" key="3">
    <source>
        <dbReference type="Google" id="ProtNLM"/>
    </source>
</evidence>
<evidence type="ECO:0000313" key="2">
    <source>
        <dbReference type="Proteomes" id="UP000030364"/>
    </source>
</evidence>
<dbReference type="SUPFAM" id="SSF50998">
    <property type="entry name" value="Quinoprotein alcohol dehydrogenase-like"/>
    <property type="match status" value="1"/>
</dbReference>
<dbReference type="STRING" id="276.THFILI_00530"/>
<keyword evidence="2" id="KW-1185">Reference proteome</keyword>
<dbReference type="PROSITE" id="PS51257">
    <property type="entry name" value="PROKAR_LIPOPROTEIN"/>
    <property type="match status" value="1"/>
</dbReference>
<dbReference type="InterPro" id="IPR015943">
    <property type="entry name" value="WD40/YVTN_repeat-like_dom_sf"/>
</dbReference>
<accession>A0A0D6XA50</accession>